<dbReference type="GO" id="GO:0008270">
    <property type="term" value="F:zinc ion binding"/>
    <property type="evidence" value="ECO:0007669"/>
    <property type="project" value="InterPro"/>
</dbReference>
<dbReference type="SMART" id="SM00235">
    <property type="entry name" value="ZnMc"/>
    <property type="match status" value="1"/>
</dbReference>
<dbReference type="Gene3D" id="3.40.390.10">
    <property type="entry name" value="Collagenase (Catalytic Domain)"/>
    <property type="match status" value="1"/>
</dbReference>
<keyword evidence="5" id="KW-0472">Membrane</keyword>
<proteinExistence type="predicted"/>
<dbReference type="InterPro" id="IPR001818">
    <property type="entry name" value="Pept_M10_metallopeptidase"/>
</dbReference>
<evidence type="ECO:0000256" key="2">
    <source>
        <dbReference type="ARBA" id="ARBA00022723"/>
    </source>
</evidence>
<gene>
    <name evidence="8" type="ORF">ENT82_02870</name>
    <name evidence="7" type="ORF">ENU43_04800</name>
</gene>
<keyword evidence="4" id="KW-0862">Zinc</keyword>
<evidence type="ECO:0000313" key="8">
    <source>
        <dbReference type="EMBL" id="HGN90055.1"/>
    </source>
</evidence>
<organism evidence="8">
    <name type="scientific">Caldiarchaeum subterraneum</name>
    <dbReference type="NCBI Taxonomy" id="311458"/>
    <lineage>
        <taxon>Archaea</taxon>
        <taxon>Nitrososphaerota</taxon>
        <taxon>Candidatus Caldarchaeales</taxon>
        <taxon>Candidatus Caldarchaeaceae</taxon>
        <taxon>Candidatus Caldarchaeum</taxon>
    </lineage>
</organism>
<dbReference type="Pfam" id="PF00413">
    <property type="entry name" value="Peptidase_M10"/>
    <property type="match status" value="1"/>
</dbReference>
<dbReference type="InterPro" id="IPR024079">
    <property type="entry name" value="MetalloPept_cat_dom_sf"/>
</dbReference>
<keyword evidence="3" id="KW-0378">Hydrolase</keyword>
<dbReference type="EMBL" id="DTAD01000029">
    <property type="protein sequence ID" value="HGN90055.1"/>
    <property type="molecule type" value="Genomic_DNA"/>
</dbReference>
<dbReference type="InterPro" id="IPR006026">
    <property type="entry name" value="Peptidase_Metallo"/>
</dbReference>
<protein>
    <submittedName>
        <fullName evidence="8">Matrixin family metalloprotease</fullName>
    </submittedName>
</protein>
<evidence type="ECO:0000256" key="3">
    <source>
        <dbReference type="ARBA" id="ARBA00022801"/>
    </source>
</evidence>
<evidence type="ECO:0000259" key="6">
    <source>
        <dbReference type="SMART" id="SM00235"/>
    </source>
</evidence>
<feature type="domain" description="Peptidase metallopeptidase" evidence="6">
    <location>
        <begin position="70"/>
        <end position="236"/>
    </location>
</feature>
<keyword evidence="2" id="KW-0479">Metal-binding</keyword>
<evidence type="ECO:0000256" key="1">
    <source>
        <dbReference type="ARBA" id="ARBA00022670"/>
    </source>
</evidence>
<name>A0A7C4I696_CALS0</name>
<accession>A0A7C4I696</accession>
<dbReference type="GO" id="GO:0004222">
    <property type="term" value="F:metalloendopeptidase activity"/>
    <property type="evidence" value="ECO:0007669"/>
    <property type="project" value="InterPro"/>
</dbReference>
<sequence length="881" mass="98465">MWLSRHKTYISRPKALHKVRTTLTLLLIIVLTFPATISNRPDIFTEITIPVQSAAEDVSIAQTSSGSIEVLGAWGKKTLSVYLYSSGSAVLDEAARRGVEVWYGSIRAFVQEYGYSYLLSLSFTFATSPEDADITIRYVSTLGGNICGLATIRYGGLVYDIVSATIQISRACVGSDAELAYKVVAHEYGHALGIGHSSNSVDLMYERVNTATYPSTLNVYALAVAYAWTENNLYRPPPTRSINSLPSSIEYKQLPPLTEIRQVRVYLQSELGRLLLNTYSLPRGTVFRQVAEAEKLFDNRTKLVFDRWVVNGMGESRSPVIQVRVEDDTEIVVVYRVFYFVRVQMFEEVLSGWYGLGEELPVTAREFINFENATRMVFTGWSDGVEQPVRKIVVNGPVDIEAFYLRQYLVQVISSVDVFEGEGWYNEGEDAEIAVLSKMVYLGDDVRLRLSNMSLPGDSEVVDDVIRFVVHGPASITVDWVTEYRVVARATHGDTDLFDGWVADGTVLNLTALPEITWNNGTKALLQGWRPVDNSNPLLSVTVDRPLNLLAQYDVYYFVQVVSRFPVNVSTSWVKRGDIVFLDPGPRLRMHGEGFRSRFMGWEKIGNQTSITVEGPLTVEALWVEEARLLVKGLGGEAESWHILGETVTLSAEEAVETEPGRRFLFLGWSGDNESRERVITVVVDGPKFLRQVYREEALVEFVFVDAEGFLVSAEISLRDEVNQREYVLKPFEKTWLPTGGYIVENVSFNFADVKTSAELRITEPGRLNIPVRVYSVEVDVSDLLGFPLAGARVKLLNSMGVVEASGTVDRAGRIVLYPVSHDAKTAVLDYIFWSQKIVLEPEMRHAVVSAGVSLQTLLISAAFLAVIATVLIKAKERRMR</sequence>
<comment type="caution">
    <text evidence="8">The sequence shown here is derived from an EMBL/GenBank/DDBJ whole genome shotgun (WGS) entry which is preliminary data.</text>
</comment>
<keyword evidence="5" id="KW-0812">Transmembrane</keyword>
<keyword evidence="5" id="KW-1133">Transmembrane helix</keyword>
<keyword evidence="8" id="KW-0482">Metalloprotease</keyword>
<dbReference type="SUPFAM" id="SSF55486">
    <property type="entry name" value="Metalloproteases ('zincins'), catalytic domain"/>
    <property type="match status" value="1"/>
</dbReference>
<reference evidence="8" key="1">
    <citation type="journal article" date="2020" name="mSystems">
        <title>Genome- and Community-Level Interaction Insights into Carbon Utilization and Element Cycling Functions of Hydrothermarchaeota in Hydrothermal Sediment.</title>
        <authorList>
            <person name="Zhou Z."/>
            <person name="Liu Y."/>
            <person name="Xu W."/>
            <person name="Pan J."/>
            <person name="Luo Z.H."/>
            <person name="Li M."/>
        </authorList>
    </citation>
    <scope>NUCLEOTIDE SEQUENCE [LARGE SCALE GENOMIC DNA]</scope>
    <source>
        <strain evidence="8">SpSt-613</strain>
        <strain evidence="7">SpSt-669</strain>
    </source>
</reference>
<evidence type="ECO:0000256" key="5">
    <source>
        <dbReference type="SAM" id="Phobius"/>
    </source>
</evidence>
<keyword evidence="1 8" id="KW-0645">Protease</keyword>
<dbReference type="GO" id="GO:0031012">
    <property type="term" value="C:extracellular matrix"/>
    <property type="evidence" value="ECO:0007669"/>
    <property type="project" value="InterPro"/>
</dbReference>
<evidence type="ECO:0000256" key="4">
    <source>
        <dbReference type="ARBA" id="ARBA00022833"/>
    </source>
</evidence>
<dbReference type="AlphaFoldDB" id="A0A7C4I696"/>
<evidence type="ECO:0000313" key="7">
    <source>
        <dbReference type="EMBL" id="HGL40964.1"/>
    </source>
</evidence>
<dbReference type="EMBL" id="DTCM01000062">
    <property type="protein sequence ID" value="HGL40964.1"/>
    <property type="molecule type" value="Genomic_DNA"/>
</dbReference>
<feature type="transmembrane region" description="Helical" evidence="5">
    <location>
        <begin position="853"/>
        <end position="873"/>
    </location>
</feature>
<dbReference type="GO" id="GO:0006508">
    <property type="term" value="P:proteolysis"/>
    <property type="evidence" value="ECO:0007669"/>
    <property type="project" value="UniProtKB-KW"/>
</dbReference>